<proteinExistence type="predicted"/>
<gene>
    <name evidence="1" type="ORF">UFOPK1493_02045</name>
</gene>
<evidence type="ECO:0000313" key="1">
    <source>
        <dbReference type="EMBL" id="CAB4565238.1"/>
    </source>
</evidence>
<dbReference type="AlphaFoldDB" id="A0A6J6DVW7"/>
<reference evidence="1" key="1">
    <citation type="submission" date="2020-05" db="EMBL/GenBank/DDBJ databases">
        <authorList>
            <person name="Chiriac C."/>
            <person name="Salcher M."/>
            <person name="Ghai R."/>
            <person name="Kavagutti S V."/>
        </authorList>
    </citation>
    <scope>NUCLEOTIDE SEQUENCE</scope>
</reference>
<dbReference type="InterPro" id="IPR029058">
    <property type="entry name" value="AB_hydrolase_fold"/>
</dbReference>
<protein>
    <submittedName>
        <fullName evidence="1">Unannotated protein</fullName>
    </submittedName>
</protein>
<dbReference type="SUPFAM" id="SSF53474">
    <property type="entry name" value="alpha/beta-Hydrolases"/>
    <property type="match status" value="1"/>
</dbReference>
<dbReference type="Gene3D" id="3.40.50.1820">
    <property type="entry name" value="alpha/beta hydrolase"/>
    <property type="match status" value="1"/>
</dbReference>
<accession>A0A6J6DVW7</accession>
<organism evidence="1">
    <name type="scientific">freshwater metagenome</name>
    <dbReference type="NCBI Taxonomy" id="449393"/>
    <lineage>
        <taxon>unclassified sequences</taxon>
        <taxon>metagenomes</taxon>
        <taxon>ecological metagenomes</taxon>
    </lineage>
</organism>
<sequence>MKALGIELFAAQADRARLAAIACPVTVVVGEHDHPFVGQAAELAASVPHGTHVVIAGAYHSPQLTHPDDWLAAIEAHLAR</sequence>
<dbReference type="EMBL" id="CAEZSR010000074">
    <property type="protein sequence ID" value="CAB4565238.1"/>
    <property type="molecule type" value="Genomic_DNA"/>
</dbReference>
<name>A0A6J6DVW7_9ZZZZ</name>